<comment type="caution">
    <text evidence="1">The sequence shown here is derived from an EMBL/GenBank/DDBJ whole genome shotgun (WGS) entry which is preliminary data.</text>
</comment>
<sequence>MKRGSRAVADGMVQERSELNTKLGCEDKKKKEILCCVQSCWHAATLLRAEHFLRAAGCLVLSVPEIGETIGKLRGRRT</sequence>
<evidence type="ECO:0000313" key="2">
    <source>
        <dbReference type="Proteomes" id="UP001066276"/>
    </source>
</evidence>
<dbReference type="Proteomes" id="UP001066276">
    <property type="component" value="Chromosome 12"/>
</dbReference>
<organism evidence="1 2">
    <name type="scientific">Pleurodeles waltl</name>
    <name type="common">Iberian ribbed newt</name>
    <dbReference type="NCBI Taxonomy" id="8319"/>
    <lineage>
        <taxon>Eukaryota</taxon>
        <taxon>Metazoa</taxon>
        <taxon>Chordata</taxon>
        <taxon>Craniata</taxon>
        <taxon>Vertebrata</taxon>
        <taxon>Euteleostomi</taxon>
        <taxon>Amphibia</taxon>
        <taxon>Batrachia</taxon>
        <taxon>Caudata</taxon>
        <taxon>Salamandroidea</taxon>
        <taxon>Salamandridae</taxon>
        <taxon>Pleurodelinae</taxon>
        <taxon>Pleurodeles</taxon>
    </lineage>
</organism>
<reference evidence="1" key="1">
    <citation type="journal article" date="2022" name="bioRxiv">
        <title>Sequencing and chromosome-scale assembly of the giantPleurodeles waltlgenome.</title>
        <authorList>
            <person name="Brown T."/>
            <person name="Elewa A."/>
            <person name="Iarovenko S."/>
            <person name="Subramanian E."/>
            <person name="Araus A.J."/>
            <person name="Petzold A."/>
            <person name="Susuki M."/>
            <person name="Suzuki K.-i.T."/>
            <person name="Hayashi T."/>
            <person name="Toyoda A."/>
            <person name="Oliveira C."/>
            <person name="Osipova E."/>
            <person name="Leigh N.D."/>
            <person name="Simon A."/>
            <person name="Yun M.H."/>
        </authorList>
    </citation>
    <scope>NUCLEOTIDE SEQUENCE</scope>
    <source>
        <strain evidence="1">20211129_DDA</strain>
        <tissue evidence="1">Liver</tissue>
    </source>
</reference>
<proteinExistence type="predicted"/>
<keyword evidence="2" id="KW-1185">Reference proteome</keyword>
<protein>
    <submittedName>
        <fullName evidence="1">Uncharacterized protein</fullName>
    </submittedName>
</protein>
<dbReference type="EMBL" id="JANPWB010000016">
    <property type="protein sequence ID" value="KAJ1085087.1"/>
    <property type="molecule type" value="Genomic_DNA"/>
</dbReference>
<gene>
    <name evidence="1" type="ORF">NDU88_005220</name>
</gene>
<evidence type="ECO:0000313" key="1">
    <source>
        <dbReference type="EMBL" id="KAJ1085087.1"/>
    </source>
</evidence>
<name>A0AAV7L248_PLEWA</name>
<dbReference type="AlphaFoldDB" id="A0AAV7L248"/>
<accession>A0AAV7L248</accession>